<protein>
    <submittedName>
        <fullName evidence="3">Uncharacterized protein</fullName>
    </submittedName>
</protein>
<organism evidence="3 4">
    <name type="scientific">Rhizopus delemar</name>
    <dbReference type="NCBI Taxonomy" id="936053"/>
    <lineage>
        <taxon>Eukaryota</taxon>
        <taxon>Fungi</taxon>
        <taxon>Fungi incertae sedis</taxon>
        <taxon>Mucoromycota</taxon>
        <taxon>Mucoromycotina</taxon>
        <taxon>Mucoromycetes</taxon>
        <taxon>Mucorales</taxon>
        <taxon>Mucorineae</taxon>
        <taxon>Rhizopodaceae</taxon>
        <taxon>Rhizopus</taxon>
    </lineage>
</organism>
<feature type="region of interest" description="Disordered" evidence="1">
    <location>
        <begin position="47"/>
        <end position="66"/>
    </location>
</feature>
<sequence>MSSLTQFYAKIFGVGFAIGASMEVFLIKSNYYQMLAASEAKQKLKQLEQEQEDNERLERLKTQSAQ</sequence>
<evidence type="ECO:0000256" key="2">
    <source>
        <dbReference type="SAM" id="Phobius"/>
    </source>
</evidence>
<name>A0A9P6YQV3_9FUNG</name>
<keyword evidence="2" id="KW-0472">Membrane</keyword>
<gene>
    <name evidence="3" type="ORF">G6F50_012557</name>
</gene>
<accession>A0A9P6YQV3</accession>
<keyword evidence="2" id="KW-1133">Transmembrane helix</keyword>
<reference evidence="3 4" key="1">
    <citation type="journal article" date="2020" name="Microb. Genom.">
        <title>Genetic diversity of clinical and environmental Mucorales isolates obtained from an investigation of mucormycosis cases among solid organ transplant recipients.</title>
        <authorList>
            <person name="Nguyen M.H."/>
            <person name="Kaul D."/>
            <person name="Muto C."/>
            <person name="Cheng S.J."/>
            <person name="Richter R.A."/>
            <person name="Bruno V.M."/>
            <person name="Liu G."/>
            <person name="Beyhan S."/>
            <person name="Sundermann A.J."/>
            <person name="Mounaud S."/>
            <person name="Pasculle A.W."/>
            <person name="Nierman W.C."/>
            <person name="Driscoll E."/>
            <person name="Cumbie R."/>
            <person name="Clancy C.J."/>
            <person name="Dupont C.L."/>
        </authorList>
    </citation>
    <scope>NUCLEOTIDE SEQUENCE [LARGE SCALE GENOMIC DNA]</scope>
    <source>
        <strain evidence="3 4">GL24</strain>
    </source>
</reference>
<evidence type="ECO:0000313" key="3">
    <source>
        <dbReference type="EMBL" id="KAG1557995.1"/>
    </source>
</evidence>
<evidence type="ECO:0000313" key="4">
    <source>
        <dbReference type="Proteomes" id="UP000740926"/>
    </source>
</evidence>
<dbReference type="EMBL" id="JAANIU010004025">
    <property type="protein sequence ID" value="KAG1557995.1"/>
    <property type="molecule type" value="Genomic_DNA"/>
</dbReference>
<dbReference type="Proteomes" id="UP000740926">
    <property type="component" value="Unassembled WGS sequence"/>
</dbReference>
<comment type="caution">
    <text evidence="3">The sequence shown here is derived from an EMBL/GenBank/DDBJ whole genome shotgun (WGS) entry which is preliminary data.</text>
</comment>
<evidence type="ECO:0000256" key="1">
    <source>
        <dbReference type="SAM" id="MobiDB-lite"/>
    </source>
</evidence>
<keyword evidence="4" id="KW-1185">Reference proteome</keyword>
<keyword evidence="2" id="KW-0812">Transmembrane</keyword>
<dbReference type="AlphaFoldDB" id="A0A9P6YQV3"/>
<proteinExistence type="predicted"/>
<feature type="transmembrane region" description="Helical" evidence="2">
    <location>
        <begin position="6"/>
        <end position="27"/>
    </location>
</feature>